<dbReference type="Proteomes" id="UP001209803">
    <property type="component" value="Chromosome"/>
</dbReference>
<evidence type="ECO:0000313" key="3">
    <source>
        <dbReference type="EMBL" id="WFE91463.1"/>
    </source>
</evidence>
<dbReference type="EMBL" id="CP120863">
    <property type="protein sequence ID" value="WFE91463.1"/>
    <property type="molecule type" value="Genomic_DNA"/>
</dbReference>
<proteinExistence type="predicted"/>
<organism evidence="3 4">
    <name type="scientific">Roseibium porphyridii</name>
    <dbReference type="NCBI Taxonomy" id="2866279"/>
    <lineage>
        <taxon>Bacteria</taxon>
        <taxon>Pseudomonadati</taxon>
        <taxon>Pseudomonadota</taxon>
        <taxon>Alphaproteobacteria</taxon>
        <taxon>Hyphomicrobiales</taxon>
        <taxon>Stappiaceae</taxon>
        <taxon>Roseibium</taxon>
    </lineage>
</organism>
<keyword evidence="4" id="KW-1185">Reference proteome</keyword>
<feature type="chain" id="PRO_5046566114" evidence="2">
    <location>
        <begin position="22"/>
        <end position="404"/>
    </location>
</feature>
<dbReference type="RefSeq" id="WP_265683906.1">
    <property type="nucleotide sequence ID" value="NZ_CP120863.1"/>
</dbReference>
<reference evidence="3 4" key="1">
    <citation type="submission" date="2023-03" db="EMBL/GenBank/DDBJ databases">
        <title>Roseibium porphyridii sp. nov. and Roseibium rhodosorbium sp. nov. isolated from marine algae, Porphyridium cruentum and Rhodosorus marinus, respectively.</title>
        <authorList>
            <person name="Lee M.W."/>
            <person name="Choi B.J."/>
            <person name="Lee J.K."/>
            <person name="Choi D.G."/>
            <person name="Baek J.H."/>
            <person name="Bayburt H."/>
            <person name="Kim J.M."/>
            <person name="Han D.M."/>
            <person name="Kim K.H."/>
            <person name="Jeon C.O."/>
        </authorList>
    </citation>
    <scope>NUCLEOTIDE SEQUENCE [LARGE SCALE GENOMIC DNA]</scope>
    <source>
        <strain evidence="3 4">KMA01</strain>
    </source>
</reference>
<name>A0ABY8F7J1_9HYPH</name>
<evidence type="ECO:0000256" key="2">
    <source>
        <dbReference type="SAM" id="SignalP"/>
    </source>
</evidence>
<dbReference type="InterPro" id="IPR009560">
    <property type="entry name" value="DUF1176"/>
</dbReference>
<accession>A0ABY8F7J1</accession>
<sequence length="404" mass="43421">MAYRIFLSLSVLLMGASSASAELAKTDFGTWSVSCDENNYCIAVTSGESSNGEAFRLKIERGAKPASQVYVTFDPTTELQVGLPARIEIESLEEDNYGYFGKVDKVYKGNEMTFGGASDRDLIEKLRMGEDAAVQIEFGGSTGTLTYWVSMNGITHSLLKMDEVQGRIGRLDAIVARGGLSSDKATGIAAAPSTASQPVARDNAAAATDTASSSDAASAAPANDLPPPVMPSQDQTAGLSGPVGQVYNLSEVPDSVQMTGYRVLDCALEETVPAFGAQYYAEGDVETWVVPCTMADANVPFYMMVHIPFNPSLDELKEFETPPDFNQPNHALVNNLFFDPDSGQVTGTTYYSPNYDCGAFERHEMEAESGNFTLMEYQEKSNCDGVTGPPEGWPLSWTIDEMGG</sequence>
<gene>
    <name evidence="3" type="ORF">K1718_08915</name>
</gene>
<feature type="signal peptide" evidence="2">
    <location>
        <begin position="1"/>
        <end position="21"/>
    </location>
</feature>
<evidence type="ECO:0000313" key="4">
    <source>
        <dbReference type="Proteomes" id="UP001209803"/>
    </source>
</evidence>
<evidence type="ECO:0000256" key="1">
    <source>
        <dbReference type="SAM" id="MobiDB-lite"/>
    </source>
</evidence>
<feature type="region of interest" description="Disordered" evidence="1">
    <location>
        <begin position="189"/>
        <end position="242"/>
    </location>
</feature>
<keyword evidence="2" id="KW-0732">Signal</keyword>
<protein>
    <submittedName>
        <fullName evidence="3">DUF1176 domain-containing protein</fullName>
    </submittedName>
</protein>
<dbReference type="Pfam" id="PF06674">
    <property type="entry name" value="DUF1176"/>
    <property type="match status" value="1"/>
</dbReference>
<feature type="compositionally biased region" description="Low complexity" evidence="1">
    <location>
        <begin position="202"/>
        <end position="223"/>
    </location>
</feature>